<dbReference type="OrthoDB" id="9807095at2"/>
<evidence type="ECO:0000259" key="5">
    <source>
        <dbReference type="PROSITE" id="PS51987"/>
    </source>
</evidence>
<gene>
    <name evidence="6" type="ORF">A8950_0652</name>
</gene>
<proteinExistence type="inferred from homology"/>
<dbReference type="InterPro" id="IPR036651">
    <property type="entry name" value="Gln_synt_N_sf"/>
</dbReference>
<dbReference type="Proteomes" id="UP000295783">
    <property type="component" value="Unassembled WGS sequence"/>
</dbReference>
<dbReference type="AlphaFoldDB" id="A0A4R6WR96"/>
<evidence type="ECO:0000256" key="4">
    <source>
        <dbReference type="RuleBase" id="RU000384"/>
    </source>
</evidence>
<comment type="similarity">
    <text evidence="3 4">Belongs to the glutamine synthetase family.</text>
</comment>
<evidence type="ECO:0000313" key="7">
    <source>
        <dbReference type="Proteomes" id="UP000295783"/>
    </source>
</evidence>
<evidence type="ECO:0000256" key="3">
    <source>
        <dbReference type="PROSITE-ProRule" id="PRU01331"/>
    </source>
</evidence>
<reference evidence="6 7" key="1">
    <citation type="submission" date="2019-03" db="EMBL/GenBank/DDBJ databases">
        <title>Genomic Encyclopedia of Type Strains, Phase III (KMG-III): the genomes of soil and plant-associated and newly described type strains.</title>
        <authorList>
            <person name="Whitman W."/>
        </authorList>
    </citation>
    <scope>NUCLEOTIDE SEQUENCE [LARGE SCALE GENOMIC DNA]</scope>
    <source>
        <strain evidence="6 7">CGMCC 1.7660</strain>
    </source>
</reference>
<dbReference type="SUPFAM" id="SSF54368">
    <property type="entry name" value="Glutamine synthetase, N-terminal domain"/>
    <property type="match status" value="1"/>
</dbReference>
<protein>
    <submittedName>
        <fullName evidence="6">Glutamine synthetase</fullName>
    </submittedName>
</protein>
<dbReference type="Gene3D" id="3.10.20.70">
    <property type="entry name" value="Glutamine synthetase, N-terminal domain"/>
    <property type="match status" value="1"/>
</dbReference>
<dbReference type="EMBL" id="SNYW01000006">
    <property type="protein sequence ID" value="TDQ84105.1"/>
    <property type="molecule type" value="Genomic_DNA"/>
</dbReference>
<dbReference type="GO" id="GO:0004356">
    <property type="term" value="F:glutamine synthetase activity"/>
    <property type="evidence" value="ECO:0007669"/>
    <property type="project" value="InterPro"/>
</dbReference>
<dbReference type="InterPro" id="IPR008146">
    <property type="entry name" value="Gln_synth_cat_dom"/>
</dbReference>
<dbReference type="InterPro" id="IPR014746">
    <property type="entry name" value="Gln_synth/guanido_kin_cat_dom"/>
</dbReference>
<dbReference type="Pfam" id="PF00120">
    <property type="entry name" value="Gln-synt_C"/>
    <property type="match status" value="2"/>
</dbReference>
<evidence type="ECO:0000256" key="1">
    <source>
        <dbReference type="ARBA" id="ARBA00001946"/>
    </source>
</evidence>
<keyword evidence="2" id="KW-0436">Ligase</keyword>
<organism evidence="6 7">
    <name type="scientific">Dongia mobilis</name>
    <dbReference type="NCBI Taxonomy" id="578943"/>
    <lineage>
        <taxon>Bacteria</taxon>
        <taxon>Pseudomonadati</taxon>
        <taxon>Pseudomonadota</taxon>
        <taxon>Alphaproteobacteria</taxon>
        <taxon>Rhodospirillales</taxon>
        <taxon>Dongiaceae</taxon>
        <taxon>Dongia</taxon>
    </lineage>
</organism>
<dbReference type="SMART" id="SM01230">
    <property type="entry name" value="Gln-synt_C"/>
    <property type="match status" value="1"/>
</dbReference>
<dbReference type="GO" id="GO:0006542">
    <property type="term" value="P:glutamine biosynthetic process"/>
    <property type="evidence" value="ECO:0007669"/>
    <property type="project" value="InterPro"/>
</dbReference>
<dbReference type="SUPFAM" id="SSF55931">
    <property type="entry name" value="Glutamine synthetase/guanido kinase"/>
    <property type="match status" value="1"/>
</dbReference>
<dbReference type="PANTHER" id="PTHR43785">
    <property type="entry name" value="GAMMA-GLUTAMYLPUTRESCINE SYNTHETASE"/>
    <property type="match status" value="1"/>
</dbReference>
<comment type="caution">
    <text evidence="6">The sequence shown here is derived from an EMBL/GenBank/DDBJ whole genome shotgun (WGS) entry which is preliminary data.</text>
</comment>
<evidence type="ECO:0000313" key="6">
    <source>
        <dbReference type="EMBL" id="TDQ84105.1"/>
    </source>
</evidence>
<keyword evidence="7" id="KW-1185">Reference proteome</keyword>
<comment type="cofactor">
    <cofactor evidence="1">
        <name>Mg(2+)</name>
        <dbReference type="ChEBI" id="CHEBI:18420"/>
    </cofactor>
</comment>
<name>A0A4R6WR96_9PROT</name>
<accession>A0A4R6WR96</accession>
<dbReference type="PROSITE" id="PS51987">
    <property type="entry name" value="GS_CATALYTIC"/>
    <property type="match status" value="1"/>
</dbReference>
<dbReference type="RefSeq" id="WP_133612162.1">
    <property type="nucleotide sequence ID" value="NZ_SNYW01000006.1"/>
</dbReference>
<feature type="domain" description="GS catalytic" evidence="5">
    <location>
        <begin position="148"/>
        <end position="505"/>
    </location>
</feature>
<evidence type="ECO:0000256" key="2">
    <source>
        <dbReference type="ARBA" id="ARBA00022598"/>
    </source>
</evidence>
<dbReference type="PANTHER" id="PTHR43785:SF14">
    <property type="entry name" value="GLUTAMINE SYNTHETASE"/>
    <property type="match status" value="1"/>
</dbReference>
<sequence length="505" mass="57669">MNQTTTLQKPHIAQGPDSDFRRIRADPARAELVRQVRAKIDLLKVDYIYFQYVSITGRVMGKACPARHWEQIAQKGVQTFMGGVTNVFPDRQGRLIGFPANAHEVIALPDPETFCQLPWNKRMARVFCTLFYMEEDPVNPGAFFDVDCRGNLKRIDAQFRADHDGLHMRVGCEPEMLWLKKGTTPDTPYEGTTKPYAYHIEQFEQLAEVWLRVYEYAIAMGLDIIQGDHEDAPGQVELNFTFDDALRTSDRLTTYRQICAQVAREFGLIACFMTKPYMGMSANGCHHNLSLWRGGKGEVADLVPSPLPGMDQVFTYSRGGKNEFRDEREVWKPAEIGRHALGGMLEHLSGMTAIACSTVNSYRRLNDTGLWAPLAINWGLQNRSCAVRVSSPDRFEYRPCDSMVNPYLMQAALYKAMDDGLKNRIDPGEPEERNLVEVMRSGEAVRRIPMNLADALDALAADQVVRSAMPGRMYEVYEWYKRDEWDRFIWEASDWDVKTYLDCLP</sequence>
<dbReference type="Gene3D" id="3.30.590.10">
    <property type="entry name" value="Glutamine synthetase/guanido kinase, catalytic domain"/>
    <property type="match status" value="1"/>
</dbReference>